<feature type="region of interest" description="Disordered" evidence="1">
    <location>
        <begin position="1"/>
        <end position="51"/>
    </location>
</feature>
<dbReference type="RefSeq" id="XP_038781699.1">
    <property type="nucleotide sequence ID" value="XM_038935695.1"/>
</dbReference>
<dbReference type="EMBL" id="JAAABM010000023">
    <property type="protein sequence ID" value="KAF7671323.1"/>
    <property type="molecule type" value="Genomic_DNA"/>
</dbReference>
<evidence type="ECO:0000256" key="2">
    <source>
        <dbReference type="SAM" id="Phobius"/>
    </source>
</evidence>
<feature type="compositionally biased region" description="Polar residues" evidence="1">
    <location>
        <begin position="39"/>
        <end position="51"/>
    </location>
</feature>
<keyword evidence="2" id="KW-0472">Membrane</keyword>
<sequence>MQVIEPPIERPSTSRDTLTDLDQSPAESRSTLPAGLESTAEQTSLSHHPTSTSVLIQPSVLPPTQTVTSPTVDSLSKPTCSLNLMCYRSGSQGCIRRQIQVASLARLTASTLDVSEKPWKENASMILNDRQFFHALHQEYEQHIRGFWRRYLSLKTLRRIRVLSYTPTTRPEVVPMHDFTLQEVFYAYQHPKSIETESEWIDWVFRLRQADRRHALEFVEDWSGFRIGIVGSVPWVVATLVGVTWTARGGDAQTAFTVAAFILTVGTSLLALLAIVSKIES</sequence>
<gene>
    <name evidence="3" type="ORF">GT037_010648</name>
</gene>
<name>A0A8H7AU30_9PLEO</name>
<dbReference type="GeneID" id="62208873"/>
<feature type="transmembrane region" description="Helical" evidence="2">
    <location>
        <begin position="253"/>
        <end position="276"/>
    </location>
</feature>
<protein>
    <submittedName>
        <fullName evidence="3">Uncharacterized protein</fullName>
    </submittedName>
</protein>
<feature type="compositionally biased region" description="Polar residues" evidence="1">
    <location>
        <begin position="14"/>
        <end position="31"/>
    </location>
</feature>
<accession>A0A8H7AU30</accession>
<evidence type="ECO:0000313" key="3">
    <source>
        <dbReference type="EMBL" id="KAF7671323.1"/>
    </source>
</evidence>
<comment type="caution">
    <text evidence="3">The sequence shown here is derived from an EMBL/GenBank/DDBJ whole genome shotgun (WGS) entry which is preliminary data.</text>
</comment>
<dbReference type="Proteomes" id="UP000596902">
    <property type="component" value="Unassembled WGS sequence"/>
</dbReference>
<dbReference type="AlphaFoldDB" id="A0A8H7AU30"/>
<organism evidence="3 4">
    <name type="scientific">Alternaria burnsii</name>
    <dbReference type="NCBI Taxonomy" id="1187904"/>
    <lineage>
        <taxon>Eukaryota</taxon>
        <taxon>Fungi</taxon>
        <taxon>Dikarya</taxon>
        <taxon>Ascomycota</taxon>
        <taxon>Pezizomycotina</taxon>
        <taxon>Dothideomycetes</taxon>
        <taxon>Pleosporomycetidae</taxon>
        <taxon>Pleosporales</taxon>
        <taxon>Pleosporineae</taxon>
        <taxon>Pleosporaceae</taxon>
        <taxon>Alternaria</taxon>
        <taxon>Alternaria sect. Alternaria</taxon>
    </lineage>
</organism>
<reference evidence="3" key="1">
    <citation type="submission" date="2020-01" db="EMBL/GenBank/DDBJ databases">
        <authorList>
            <person name="Feng Z.H.Z."/>
        </authorList>
    </citation>
    <scope>NUCLEOTIDE SEQUENCE</scope>
    <source>
        <strain evidence="3">CBS107.38</strain>
    </source>
</reference>
<feature type="transmembrane region" description="Helical" evidence="2">
    <location>
        <begin position="227"/>
        <end position="247"/>
    </location>
</feature>
<proteinExistence type="predicted"/>
<keyword evidence="2" id="KW-0812">Transmembrane</keyword>
<keyword evidence="4" id="KW-1185">Reference proteome</keyword>
<reference evidence="3" key="2">
    <citation type="submission" date="2020-08" db="EMBL/GenBank/DDBJ databases">
        <title>Draft Genome Sequence of Cumin Blight Pathogen Alternaria burnsii.</title>
        <authorList>
            <person name="Feng Z."/>
        </authorList>
    </citation>
    <scope>NUCLEOTIDE SEQUENCE</scope>
    <source>
        <strain evidence="3">CBS107.38</strain>
    </source>
</reference>
<keyword evidence="2" id="KW-1133">Transmembrane helix</keyword>
<evidence type="ECO:0000256" key="1">
    <source>
        <dbReference type="SAM" id="MobiDB-lite"/>
    </source>
</evidence>
<evidence type="ECO:0000313" key="4">
    <source>
        <dbReference type="Proteomes" id="UP000596902"/>
    </source>
</evidence>